<keyword evidence="19" id="KW-0443">Lipid metabolism</keyword>
<reference evidence="39 40" key="1">
    <citation type="submission" date="2016-04" db="EMBL/GenBank/DDBJ databases">
        <title>Polished mammalian reference genomes with single-molecule sequencing and chromosome conformation capture applied to the Capra hircus genome.</title>
        <authorList>
            <person name="Bickhart D.M."/>
            <person name="Koren S."/>
            <person name="Rosen B."/>
            <person name="Hastie A."/>
            <person name="Liachko I."/>
            <person name="Sullivan S.T."/>
            <person name="Burton J."/>
            <person name="Sayre B.L."/>
            <person name="Huson H.J."/>
            <person name="Lee J."/>
            <person name="Lam E."/>
            <person name="Kelley C.M."/>
            <person name="Hutchison J.L."/>
            <person name="Zhou Y."/>
            <person name="Sun J."/>
            <person name="Crisa A."/>
            <person name="Schwartz J.C."/>
            <person name="Hammond J.A."/>
            <person name="Schroeder S.G."/>
            <person name="Liu G.E."/>
            <person name="Dunham M."/>
            <person name="Shendure J."/>
            <person name="Sonstegard T.S."/>
            <person name="Phillippy A.M."/>
            <person name="Van Tassell C.P."/>
            <person name="Smith T.P."/>
        </authorList>
    </citation>
    <scope>NUCLEOTIDE SEQUENCE [LARGE SCALE GENOMIC DNA]</scope>
</reference>
<reference evidence="39" key="3">
    <citation type="submission" date="2025-09" db="UniProtKB">
        <authorList>
            <consortium name="Ensembl"/>
        </authorList>
    </citation>
    <scope>IDENTIFICATION</scope>
</reference>
<evidence type="ECO:0000256" key="3">
    <source>
        <dbReference type="ARBA" id="ARBA00000980"/>
    </source>
</evidence>
<sequence>MFDKTRLPYVALDVLCVLLEIGVESLLLNVTFASLKKKREQLLLGESGRNECCSWPVGSVCLSGAVTTASMPMAVLNLGQIDPFQRGFFCKDNSIQYPYHDGTITSTVLSTVGLGLPIFSMIVGETLSVYFSLLHSNSFIRNNYIATIYKAIGTFLFGAAASQSLTDIAKYSIGRLRPHFLDVCDPDWSKINCSDGYIENYICRGNAQKVKEGRLSFYSGHSSFSMYCMMFVALYLQARMKGDWARLLRPTLQFGLVAASIYVGLSRVSDYKHHWSDVLTGLIQGALVAILVAVYVSDFFKKRNSPFKERKEEDSHTTLHETPTTGNHYRNSHQP</sequence>
<comment type="catalytic activity">
    <reaction evidence="32">
        <text>N-(octanoyl)-sphing-4-enine-1-phosphate + H2O = N-octanoylsphing-4-enine + phosphate</text>
        <dbReference type="Rhea" id="RHEA:62040"/>
        <dbReference type="ChEBI" id="CHEBI:15377"/>
        <dbReference type="ChEBI" id="CHEBI:43474"/>
        <dbReference type="ChEBI" id="CHEBI:45815"/>
        <dbReference type="ChEBI" id="CHEBI:85376"/>
    </reaction>
    <physiologicalReaction direction="left-to-right" evidence="32">
        <dbReference type="Rhea" id="RHEA:62041"/>
    </physiologicalReaction>
</comment>
<dbReference type="FunFam" id="1.20.144.10:FF:000007">
    <property type="entry name" value="phospholipid phosphatase 1 isoform X2"/>
    <property type="match status" value="1"/>
</dbReference>
<evidence type="ECO:0000256" key="34">
    <source>
        <dbReference type="ARBA" id="ARBA00048010"/>
    </source>
</evidence>
<evidence type="ECO:0000256" key="36">
    <source>
        <dbReference type="SAM" id="MobiDB-lite"/>
    </source>
</evidence>
<comment type="similarity">
    <text evidence="11">Belongs to the PA-phosphatase related phosphoesterase family.</text>
</comment>
<feature type="transmembrane region" description="Helical" evidence="37">
    <location>
        <begin position="12"/>
        <end position="35"/>
    </location>
</feature>
<feature type="region of interest" description="Disordered" evidence="36">
    <location>
        <begin position="307"/>
        <end position="335"/>
    </location>
</feature>
<dbReference type="EC" id="3.1.3.106" evidence="12"/>
<dbReference type="GO" id="GO:0007165">
    <property type="term" value="P:signal transduction"/>
    <property type="evidence" value="ECO:0007669"/>
    <property type="project" value="Ensembl"/>
</dbReference>
<dbReference type="GO" id="GO:0042392">
    <property type="term" value="F:sphingosine-1-phosphate phosphatase activity"/>
    <property type="evidence" value="ECO:0007669"/>
    <property type="project" value="Ensembl"/>
</dbReference>
<dbReference type="Pfam" id="PF01569">
    <property type="entry name" value="PAP2"/>
    <property type="match status" value="1"/>
</dbReference>
<comment type="catalytic activity">
    <reaction evidence="35">
        <text>sphing-4-enine 1-phosphate + H2O = sphing-4-enine + phosphate</text>
        <dbReference type="Rhea" id="RHEA:27518"/>
        <dbReference type="ChEBI" id="CHEBI:15377"/>
        <dbReference type="ChEBI" id="CHEBI:43474"/>
        <dbReference type="ChEBI" id="CHEBI:57756"/>
        <dbReference type="ChEBI" id="CHEBI:60119"/>
    </reaction>
    <physiologicalReaction direction="left-to-right" evidence="35">
        <dbReference type="Rhea" id="RHEA:27519"/>
    </physiologicalReaction>
</comment>
<evidence type="ECO:0000256" key="14">
    <source>
        <dbReference type="ARBA" id="ARBA00021834"/>
    </source>
</evidence>
<evidence type="ECO:0000256" key="29">
    <source>
        <dbReference type="ARBA" id="ARBA00038902"/>
    </source>
</evidence>
<evidence type="ECO:0000259" key="38">
    <source>
        <dbReference type="SMART" id="SM00014"/>
    </source>
</evidence>
<keyword evidence="16 37" id="KW-0812">Transmembrane</keyword>
<dbReference type="AlphaFoldDB" id="A0A452FF11"/>
<comment type="catalytic activity">
    <reaction evidence="34">
        <text>N-(9Z-octadecenoyl)-ethanolamine phosphate + H2O = N-(9Z-octadecenoyl) ethanolamine + phosphate</text>
        <dbReference type="Rhea" id="RHEA:62160"/>
        <dbReference type="ChEBI" id="CHEBI:15377"/>
        <dbReference type="ChEBI" id="CHEBI:43474"/>
        <dbReference type="ChEBI" id="CHEBI:71466"/>
        <dbReference type="ChEBI" id="CHEBI:145465"/>
    </reaction>
    <physiologicalReaction direction="left-to-right" evidence="34">
        <dbReference type="Rhea" id="RHEA:62161"/>
    </physiologicalReaction>
</comment>
<comment type="pathway">
    <text evidence="24">Phospholipid metabolism.</text>
</comment>
<evidence type="ECO:0000256" key="10">
    <source>
        <dbReference type="ARBA" id="ARBA00005074"/>
    </source>
</evidence>
<dbReference type="SUPFAM" id="SSF48317">
    <property type="entry name" value="Acid phosphatase/Vanadium-dependent haloperoxidase"/>
    <property type="match status" value="1"/>
</dbReference>
<evidence type="ECO:0000256" key="7">
    <source>
        <dbReference type="ARBA" id="ARBA00004189"/>
    </source>
</evidence>
<evidence type="ECO:0000256" key="21">
    <source>
        <dbReference type="ARBA" id="ARBA00023180"/>
    </source>
</evidence>
<evidence type="ECO:0000313" key="39">
    <source>
        <dbReference type="Ensembl" id="ENSCHIP00000022953.1"/>
    </source>
</evidence>
<feature type="compositionally biased region" description="Basic and acidic residues" evidence="36">
    <location>
        <begin position="307"/>
        <end position="319"/>
    </location>
</feature>
<evidence type="ECO:0000256" key="12">
    <source>
        <dbReference type="ARBA" id="ARBA00012497"/>
    </source>
</evidence>
<keyword evidence="15" id="KW-1003">Cell membrane</keyword>
<evidence type="ECO:0000256" key="22">
    <source>
        <dbReference type="ARBA" id="ARBA00023681"/>
    </source>
</evidence>
<proteinExistence type="inferred from homology"/>
<accession>A0A452FF11</accession>
<feature type="compositionally biased region" description="Polar residues" evidence="36">
    <location>
        <begin position="320"/>
        <end position="335"/>
    </location>
</feature>
<comment type="catalytic activity">
    <reaction evidence="31">
        <text>a monoacyl-sn-glycero-3-phosphate + H2O = a monoacylglycerol + phosphate</text>
        <dbReference type="Rhea" id="RHEA:46736"/>
        <dbReference type="ChEBI" id="CHEBI:15377"/>
        <dbReference type="ChEBI" id="CHEBI:17408"/>
        <dbReference type="ChEBI" id="CHEBI:43474"/>
        <dbReference type="ChEBI" id="CHEBI:77589"/>
    </reaction>
    <physiologicalReaction direction="left-to-right" evidence="31">
        <dbReference type="Rhea" id="RHEA:46737"/>
    </physiologicalReaction>
</comment>
<dbReference type="Proteomes" id="UP000291000">
    <property type="component" value="Chromosome 20"/>
</dbReference>
<comment type="catalytic activity">
    <reaction evidence="23">
        <text>an N-acylsphing-4-enine 1-phosphate + H2O = an N-acylsphing-4-enine + phosphate</text>
        <dbReference type="Rhea" id="RHEA:33743"/>
        <dbReference type="ChEBI" id="CHEBI:15377"/>
        <dbReference type="ChEBI" id="CHEBI:43474"/>
        <dbReference type="ChEBI" id="CHEBI:52639"/>
        <dbReference type="ChEBI" id="CHEBI:57674"/>
    </reaction>
    <physiologicalReaction direction="left-to-right" evidence="23">
        <dbReference type="Rhea" id="RHEA:33744"/>
    </physiologicalReaction>
</comment>
<evidence type="ECO:0000256" key="1">
    <source>
        <dbReference type="ARBA" id="ARBA00000235"/>
    </source>
</evidence>
<dbReference type="GO" id="GO:0046839">
    <property type="term" value="P:phospholipid dephosphorylation"/>
    <property type="evidence" value="ECO:0007669"/>
    <property type="project" value="Ensembl"/>
</dbReference>
<dbReference type="GO" id="GO:0006670">
    <property type="term" value="P:sphingosine metabolic process"/>
    <property type="evidence" value="ECO:0007669"/>
    <property type="project" value="Ensembl"/>
</dbReference>
<dbReference type="Ensembl" id="ENSCHIT00000030813.1">
    <property type="protein sequence ID" value="ENSCHIP00000022953.1"/>
    <property type="gene ID" value="ENSCHIG00000020725.1"/>
</dbReference>
<dbReference type="PANTHER" id="PTHR10165">
    <property type="entry name" value="LIPID PHOSPHATE PHOSPHATASE"/>
    <property type="match status" value="1"/>
</dbReference>
<comment type="catalytic activity">
    <reaction evidence="2">
        <text>(9Z)-octadecenoyl-sn-glycero-3-phosphate + H2O = (9Z-octadecenoyl)-glycerol + phosphate</text>
        <dbReference type="Rhea" id="RHEA:50884"/>
        <dbReference type="ChEBI" id="CHEBI:15377"/>
        <dbReference type="ChEBI" id="CHEBI:43474"/>
        <dbReference type="ChEBI" id="CHEBI:75937"/>
        <dbReference type="ChEBI" id="CHEBI:84973"/>
    </reaction>
    <physiologicalReaction direction="left-to-right" evidence="2">
        <dbReference type="Rhea" id="RHEA:50885"/>
    </physiologicalReaction>
</comment>
<dbReference type="InterPro" id="IPR000326">
    <property type="entry name" value="PAP2/HPO"/>
</dbReference>
<evidence type="ECO:0000256" key="13">
    <source>
        <dbReference type="ARBA" id="ARBA00012638"/>
    </source>
</evidence>
<dbReference type="GO" id="GO:0006644">
    <property type="term" value="P:phospholipid metabolic process"/>
    <property type="evidence" value="ECO:0007669"/>
    <property type="project" value="UniProtKB-UniPathway"/>
</dbReference>
<dbReference type="GO" id="GO:0006672">
    <property type="term" value="P:ceramide metabolic process"/>
    <property type="evidence" value="ECO:0007669"/>
    <property type="project" value="Ensembl"/>
</dbReference>
<dbReference type="CDD" id="cd03384">
    <property type="entry name" value="PAP2_wunen"/>
    <property type="match status" value="1"/>
</dbReference>
<evidence type="ECO:0000256" key="30">
    <source>
        <dbReference type="ARBA" id="ARBA00047093"/>
    </source>
</evidence>
<evidence type="ECO:0000256" key="2">
    <source>
        <dbReference type="ARBA" id="ARBA00000974"/>
    </source>
</evidence>
<feature type="transmembrane region" description="Helical" evidence="37">
    <location>
        <begin position="108"/>
        <end position="131"/>
    </location>
</feature>
<dbReference type="GO" id="GO:0052642">
    <property type="term" value="F:lysophosphatidic acid phosphatase activity"/>
    <property type="evidence" value="ECO:0007669"/>
    <property type="project" value="UniProtKB-EC"/>
</dbReference>
<evidence type="ECO:0000313" key="40">
    <source>
        <dbReference type="Proteomes" id="UP000291000"/>
    </source>
</evidence>
<evidence type="ECO:0000256" key="8">
    <source>
        <dbReference type="ARBA" id="ARBA00004314"/>
    </source>
</evidence>
<dbReference type="GeneTree" id="ENSGT00940000156730"/>
<dbReference type="EC" id="3.6.1.75" evidence="29"/>
<comment type="catalytic activity">
    <reaction evidence="3">
        <text>1,2-di-(9Z-octadecenoyl)-sn-glycero-3-phosphate + H2O = 1,2-di-(9Z-octadecenoyl)-sn-glycerol + phosphate</text>
        <dbReference type="Rhea" id="RHEA:43244"/>
        <dbReference type="ChEBI" id="CHEBI:15377"/>
        <dbReference type="ChEBI" id="CHEBI:43474"/>
        <dbReference type="ChEBI" id="CHEBI:52333"/>
        <dbReference type="ChEBI" id="CHEBI:74546"/>
    </reaction>
    <physiologicalReaction direction="left-to-right" evidence="3">
        <dbReference type="Rhea" id="RHEA:43245"/>
    </physiologicalReaction>
</comment>
<comment type="catalytic activity">
    <reaction evidence="6">
        <text>1,2-dihexadecanoyl-sn-glycero-3-phosphate + H2O = 1,2-dihexadecanoyl-sn-glycerol + phosphate</text>
        <dbReference type="Rhea" id="RHEA:43236"/>
        <dbReference type="ChEBI" id="CHEBI:15377"/>
        <dbReference type="ChEBI" id="CHEBI:43474"/>
        <dbReference type="ChEBI" id="CHEBI:72859"/>
        <dbReference type="ChEBI" id="CHEBI:82929"/>
    </reaction>
    <physiologicalReaction direction="left-to-right" evidence="6">
        <dbReference type="Rhea" id="RHEA:43237"/>
    </physiologicalReaction>
</comment>
<keyword evidence="18 37" id="KW-1133">Transmembrane helix</keyword>
<keyword evidence="40" id="KW-1185">Reference proteome</keyword>
<evidence type="ECO:0000256" key="23">
    <source>
        <dbReference type="ARBA" id="ARBA00023977"/>
    </source>
</evidence>
<dbReference type="GO" id="GO:0016324">
    <property type="term" value="C:apical plasma membrane"/>
    <property type="evidence" value="ECO:0007669"/>
    <property type="project" value="UniProtKB-SubCell"/>
</dbReference>
<evidence type="ECO:0000256" key="33">
    <source>
        <dbReference type="ARBA" id="ARBA00047873"/>
    </source>
</evidence>
<evidence type="ECO:0000256" key="19">
    <source>
        <dbReference type="ARBA" id="ARBA00023098"/>
    </source>
</evidence>
<evidence type="ECO:0000256" key="15">
    <source>
        <dbReference type="ARBA" id="ARBA00022475"/>
    </source>
</evidence>
<feature type="transmembrane region" description="Helical" evidence="37">
    <location>
        <begin position="215"/>
        <end position="235"/>
    </location>
</feature>
<comment type="catalytic activity">
    <reaction evidence="4">
        <text>a 1,2-diacyl-sn-glycero-3-phosphate + H2O = a 1,2-diacyl-sn-glycerol + phosphate</text>
        <dbReference type="Rhea" id="RHEA:27429"/>
        <dbReference type="ChEBI" id="CHEBI:15377"/>
        <dbReference type="ChEBI" id="CHEBI:17815"/>
        <dbReference type="ChEBI" id="CHEBI:43474"/>
        <dbReference type="ChEBI" id="CHEBI:58608"/>
        <dbReference type="EC" id="3.1.3.4"/>
    </reaction>
    <physiologicalReaction direction="left-to-right" evidence="4">
        <dbReference type="Rhea" id="RHEA:27430"/>
    </physiologicalReaction>
</comment>
<dbReference type="GO" id="GO:0000810">
    <property type="term" value="F:diacylglycerol diphosphate phosphatase activity"/>
    <property type="evidence" value="ECO:0007669"/>
    <property type="project" value="UniProtKB-EC"/>
</dbReference>
<comment type="catalytic activity">
    <reaction evidence="5">
        <text>a 1-acyl-sn-glycero-3-phosphate + H2O = a 1-acyl-sn-glycerol + phosphate</text>
        <dbReference type="Rhea" id="RHEA:33155"/>
        <dbReference type="ChEBI" id="CHEBI:15377"/>
        <dbReference type="ChEBI" id="CHEBI:43474"/>
        <dbReference type="ChEBI" id="CHEBI:57970"/>
        <dbReference type="ChEBI" id="CHEBI:64683"/>
        <dbReference type="EC" id="3.1.3.106"/>
    </reaction>
    <physiologicalReaction direction="left-to-right" evidence="5">
        <dbReference type="Rhea" id="RHEA:33156"/>
    </physiologicalReaction>
</comment>
<dbReference type="InterPro" id="IPR043216">
    <property type="entry name" value="PAP-like"/>
</dbReference>
<feature type="domain" description="Phosphatidic acid phosphatase type 2/haloperoxidase" evidence="38">
    <location>
        <begin position="152"/>
        <end position="293"/>
    </location>
</feature>
<dbReference type="Bgee" id="ENSCHIG00000020725">
    <property type="expression patterns" value="Expressed in uterine horn and 16 other cell types or tissues"/>
</dbReference>
<evidence type="ECO:0000256" key="17">
    <source>
        <dbReference type="ARBA" id="ARBA00022801"/>
    </source>
</evidence>
<dbReference type="InterPro" id="IPR036938">
    <property type="entry name" value="PAP2/HPO_sf"/>
</dbReference>
<dbReference type="EC" id="3.1.3.4" evidence="13"/>
<dbReference type="GO" id="GO:0106235">
    <property type="term" value="F:ceramide-1-phosphate phosphatase activity"/>
    <property type="evidence" value="ECO:0007669"/>
    <property type="project" value="Ensembl"/>
</dbReference>
<evidence type="ECO:0000256" key="6">
    <source>
        <dbReference type="ARBA" id="ARBA00001611"/>
    </source>
</evidence>
<organism evidence="39 40">
    <name type="scientific">Capra hircus</name>
    <name type="common">Goat</name>
    <dbReference type="NCBI Taxonomy" id="9925"/>
    <lineage>
        <taxon>Eukaryota</taxon>
        <taxon>Metazoa</taxon>
        <taxon>Chordata</taxon>
        <taxon>Craniata</taxon>
        <taxon>Vertebrata</taxon>
        <taxon>Euteleostomi</taxon>
        <taxon>Mammalia</taxon>
        <taxon>Eutheria</taxon>
        <taxon>Laurasiatheria</taxon>
        <taxon>Artiodactyla</taxon>
        <taxon>Ruminantia</taxon>
        <taxon>Pecora</taxon>
        <taxon>Bovidae</taxon>
        <taxon>Caprinae</taxon>
        <taxon>Capra</taxon>
    </lineage>
</organism>
<evidence type="ECO:0000256" key="9">
    <source>
        <dbReference type="ARBA" id="ARBA00004424"/>
    </source>
</evidence>
<evidence type="ECO:0000256" key="37">
    <source>
        <dbReference type="SAM" id="Phobius"/>
    </source>
</evidence>
<dbReference type="GO" id="GO:0005901">
    <property type="term" value="C:caveola"/>
    <property type="evidence" value="ECO:0007669"/>
    <property type="project" value="UniProtKB-SubCell"/>
</dbReference>
<reference evidence="39" key="2">
    <citation type="submission" date="2025-08" db="UniProtKB">
        <authorList>
            <consortium name="Ensembl"/>
        </authorList>
    </citation>
    <scope>IDENTIFICATION</scope>
</reference>
<comment type="catalytic activity">
    <reaction evidence="22">
        <text>1-hexadecanoyl-2-(9Z-octadecenoyl)-sn-glycero-3-phosphate + H2O = 1-hexadecanoyl-2-(9Z-octadecenoyl)-sn-glycerol + phosphate</text>
        <dbReference type="Rhea" id="RHEA:41255"/>
        <dbReference type="ChEBI" id="CHEBI:15377"/>
        <dbReference type="ChEBI" id="CHEBI:43474"/>
        <dbReference type="ChEBI" id="CHEBI:64839"/>
        <dbReference type="ChEBI" id="CHEBI:75466"/>
    </reaction>
    <physiologicalReaction direction="left-to-right" evidence="22">
        <dbReference type="Rhea" id="RHEA:41256"/>
    </physiologicalReaction>
</comment>
<comment type="subcellular location">
    <subcellularLocation>
        <location evidence="9">Apical cell membrane</location>
        <topology evidence="9">Multi-pass membrane protein</topology>
    </subcellularLocation>
    <subcellularLocation>
        <location evidence="8">Membrane raft</location>
        <topology evidence="8">Multi-pass membrane protein</topology>
    </subcellularLocation>
    <subcellularLocation>
        <location evidence="7">Membrane</location>
        <location evidence="7">Caveola</location>
        <topology evidence="7">Multi-pass membrane protein</topology>
    </subcellularLocation>
</comment>
<dbReference type="GO" id="GO:0008195">
    <property type="term" value="F:phosphatidate phosphatase activity"/>
    <property type="evidence" value="ECO:0007669"/>
    <property type="project" value="UniProtKB-EC"/>
</dbReference>
<dbReference type="SMART" id="SM00014">
    <property type="entry name" value="acidPPc"/>
    <property type="match status" value="1"/>
</dbReference>
<evidence type="ECO:0000256" key="5">
    <source>
        <dbReference type="ARBA" id="ARBA00001472"/>
    </source>
</evidence>
<gene>
    <name evidence="39" type="primary">PLPP1</name>
</gene>
<name>A0A452FF11_CAPHI</name>
<feature type="transmembrane region" description="Helical" evidence="37">
    <location>
        <begin position="278"/>
        <end position="300"/>
    </location>
</feature>
<keyword evidence="17" id="KW-0378">Hydrolase</keyword>
<evidence type="ECO:0000256" key="11">
    <source>
        <dbReference type="ARBA" id="ARBA00008816"/>
    </source>
</evidence>
<comment type="pathway">
    <text evidence="10">Lipid metabolism; phospholipid metabolism.</text>
</comment>
<keyword evidence="20 37" id="KW-0472">Membrane</keyword>
<dbReference type="Gene3D" id="1.20.144.10">
    <property type="entry name" value="Phosphatidic acid phosphatase type 2/haloperoxidase"/>
    <property type="match status" value="1"/>
</dbReference>
<keyword evidence="21" id="KW-0325">Glycoprotein</keyword>
<evidence type="ECO:0000256" key="31">
    <source>
        <dbReference type="ARBA" id="ARBA00047320"/>
    </source>
</evidence>
<evidence type="ECO:0000256" key="20">
    <source>
        <dbReference type="ARBA" id="ARBA00023136"/>
    </source>
</evidence>
<evidence type="ECO:0000256" key="26">
    <source>
        <dbReference type="ARBA" id="ARBA00030630"/>
    </source>
</evidence>
<evidence type="ECO:0000256" key="32">
    <source>
        <dbReference type="ARBA" id="ARBA00047355"/>
    </source>
</evidence>
<evidence type="ECO:0000256" key="4">
    <source>
        <dbReference type="ARBA" id="ARBA00001180"/>
    </source>
</evidence>
<evidence type="ECO:0000256" key="35">
    <source>
        <dbReference type="ARBA" id="ARBA00049314"/>
    </source>
</evidence>
<protein>
    <recommendedName>
        <fullName evidence="14">Phospholipid phosphatase 1</fullName>
        <ecNumber evidence="12">3.1.3.106</ecNumber>
        <ecNumber evidence="13">3.1.3.4</ecNumber>
        <ecNumber evidence="29">3.6.1.75</ecNumber>
    </recommendedName>
    <alternativeName>
        <fullName evidence="26">Lipid phosphate phosphohydrolase 1</fullName>
    </alternativeName>
    <alternativeName>
        <fullName evidence="28">PAP2-alpha</fullName>
    </alternativeName>
    <alternativeName>
        <fullName evidence="25">Phosphatidate phosphohydrolase type 2a</fullName>
    </alternativeName>
    <alternativeName>
        <fullName evidence="27">Phosphatidic acid phosphatase 2a</fullName>
    </alternativeName>
</protein>
<dbReference type="PANTHER" id="PTHR10165:SF26">
    <property type="entry name" value="PHOSPHOLIPID PHOSPHATASE 1"/>
    <property type="match status" value="1"/>
</dbReference>
<evidence type="ECO:0000256" key="16">
    <source>
        <dbReference type="ARBA" id="ARBA00022692"/>
    </source>
</evidence>
<evidence type="ECO:0000256" key="27">
    <source>
        <dbReference type="ARBA" id="ARBA00031161"/>
    </source>
</evidence>
<dbReference type="EMBL" id="LWLT01000017">
    <property type="status" value="NOT_ANNOTATED_CDS"/>
    <property type="molecule type" value="Genomic_DNA"/>
</dbReference>
<comment type="subunit">
    <text evidence="30">Forms functional homodimers and homooligomers that are not required for substrate recognition and catalytic activity. Can also form heterooligomers with PLPP2 and PLPP3.</text>
</comment>
<evidence type="ECO:0000256" key="28">
    <source>
        <dbReference type="ARBA" id="ARBA00032601"/>
    </source>
</evidence>
<evidence type="ECO:0000256" key="25">
    <source>
        <dbReference type="ARBA" id="ARBA00030413"/>
    </source>
</evidence>
<evidence type="ECO:0000256" key="24">
    <source>
        <dbReference type="ARBA" id="ARBA00025707"/>
    </source>
</evidence>
<comment type="catalytic activity">
    <reaction evidence="1">
        <text>1-(9Z-octadecenoyl)-sn-glycero-3-phosphate + H2O = 1-(9Z-octadecenoyl)-sn-glycerol + phosphate</text>
        <dbReference type="Rhea" id="RHEA:39835"/>
        <dbReference type="ChEBI" id="CHEBI:15377"/>
        <dbReference type="ChEBI" id="CHEBI:43474"/>
        <dbReference type="ChEBI" id="CHEBI:74544"/>
        <dbReference type="ChEBI" id="CHEBI:75757"/>
    </reaction>
    <physiologicalReaction direction="left-to-right" evidence="1">
        <dbReference type="Rhea" id="RHEA:39836"/>
    </physiologicalReaction>
</comment>
<dbReference type="UniPathway" id="UPA00085"/>
<feature type="transmembrane region" description="Helical" evidence="37">
    <location>
        <begin position="143"/>
        <end position="161"/>
    </location>
</feature>
<evidence type="ECO:0000256" key="18">
    <source>
        <dbReference type="ARBA" id="ARBA00022989"/>
    </source>
</evidence>
<dbReference type="STRING" id="9925.ENSCHIP00000022953"/>
<comment type="catalytic activity">
    <reaction evidence="33">
        <text>a 1,2-diacyl-sn-glycerol 3-diphosphate + H2O = a 1,2-diacyl-sn-glycero-3-phosphate + phosphate + H(+)</text>
        <dbReference type="Rhea" id="RHEA:27449"/>
        <dbReference type="ChEBI" id="CHEBI:15377"/>
        <dbReference type="ChEBI" id="CHEBI:15378"/>
        <dbReference type="ChEBI" id="CHEBI:43474"/>
        <dbReference type="ChEBI" id="CHEBI:58608"/>
        <dbReference type="ChEBI" id="CHEBI:59996"/>
        <dbReference type="EC" id="3.6.1.75"/>
    </reaction>
    <physiologicalReaction direction="left-to-right" evidence="33">
        <dbReference type="Rhea" id="RHEA:27450"/>
    </physiologicalReaction>
</comment>